<protein>
    <submittedName>
        <fullName evidence="1">Uncharacterized protein</fullName>
    </submittedName>
</protein>
<proteinExistence type="predicted"/>
<dbReference type="EMBL" id="ABLC01000300">
    <property type="protein sequence ID" value="EDT00344.1"/>
    <property type="molecule type" value="Genomic_DNA"/>
</dbReference>
<reference evidence="1 2" key="1">
    <citation type="submission" date="2008-03" db="EMBL/GenBank/DDBJ databases">
        <title>Sequencing of the draft genome and assembly of Burkholderia ambifaria IOP40-10.</title>
        <authorList>
            <consortium name="US DOE Joint Genome Institute (JGI-PGF)"/>
            <person name="Copeland A."/>
            <person name="Lucas S."/>
            <person name="Lapidus A."/>
            <person name="Glavina del Rio T."/>
            <person name="Dalin E."/>
            <person name="Tice H."/>
            <person name="Bruce D."/>
            <person name="Goodwin L."/>
            <person name="Pitluck S."/>
            <person name="Larimer F."/>
            <person name="Land M.L."/>
            <person name="Hauser L."/>
            <person name="Tiedje J."/>
            <person name="Richardson P."/>
        </authorList>
    </citation>
    <scope>NUCLEOTIDE SEQUENCE [LARGE SCALE GENOMIC DNA]</scope>
    <source>
        <strain evidence="1 2">IOP40-10</strain>
    </source>
</reference>
<sequence length="89" mass="8947">MPVPANVRLPVPPIVPPNVPLAVPPSVSAFAPRFTLVPAAPDSAPIDCAPPAPMSNAAPALARFTVPVDDRLPPAPIASVPALIVVPPA</sequence>
<evidence type="ECO:0000313" key="2">
    <source>
        <dbReference type="Proteomes" id="UP000005463"/>
    </source>
</evidence>
<evidence type="ECO:0000313" key="1">
    <source>
        <dbReference type="EMBL" id="EDT00344.1"/>
    </source>
</evidence>
<organism evidence="1 2">
    <name type="scientific">Burkholderia ambifaria IOP40-10</name>
    <dbReference type="NCBI Taxonomy" id="396596"/>
    <lineage>
        <taxon>Bacteria</taxon>
        <taxon>Pseudomonadati</taxon>
        <taxon>Pseudomonadota</taxon>
        <taxon>Betaproteobacteria</taxon>
        <taxon>Burkholderiales</taxon>
        <taxon>Burkholderiaceae</taxon>
        <taxon>Burkholderia</taxon>
        <taxon>Burkholderia cepacia complex</taxon>
    </lineage>
</organism>
<dbReference type="AlphaFoldDB" id="B1FQ24"/>
<accession>B1FQ24</accession>
<dbReference type="Proteomes" id="UP000005463">
    <property type="component" value="Unassembled WGS sequence"/>
</dbReference>
<comment type="caution">
    <text evidence="1">The sequence shown here is derived from an EMBL/GenBank/DDBJ whole genome shotgun (WGS) entry which is preliminary data.</text>
</comment>
<gene>
    <name evidence="1" type="ORF">BamIOP4010DRAFT_6135</name>
</gene>
<name>B1FQ24_9BURK</name>